<dbReference type="GO" id="GO:0016020">
    <property type="term" value="C:membrane"/>
    <property type="evidence" value="ECO:0007669"/>
    <property type="project" value="UniProtKB-SubCell"/>
</dbReference>
<gene>
    <name evidence="6" type="primary">dtpD</name>
    <name evidence="6" type="ORF">NY836_31655</name>
</gene>
<dbReference type="AlphaFoldDB" id="A0AAW5ZHB0"/>
<keyword evidence="4 5" id="KW-0472">Membrane</keyword>
<feature type="transmembrane region" description="Helical" evidence="5">
    <location>
        <begin position="80"/>
        <end position="101"/>
    </location>
</feature>
<dbReference type="InterPro" id="IPR000109">
    <property type="entry name" value="POT_fam"/>
</dbReference>
<dbReference type="InterPro" id="IPR036259">
    <property type="entry name" value="MFS_trans_sf"/>
</dbReference>
<keyword evidence="3 5" id="KW-1133">Transmembrane helix</keyword>
<comment type="subcellular location">
    <subcellularLocation>
        <location evidence="1">Membrane</location>
        <topology evidence="1">Multi-pass membrane protein</topology>
    </subcellularLocation>
</comment>
<dbReference type="EMBL" id="JANWOR010000928">
    <property type="protein sequence ID" value="MDA4181818.1"/>
    <property type="molecule type" value="Genomic_DNA"/>
</dbReference>
<dbReference type="SUPFAM" id="SSF103473">
    <property type="entry name" value="MFS general substrate transporter"/>
    <property type="match status" value="1"/>
</dbReference>
<keyword evidence="2 5" id="KW-0812">Transmembrane</keyword>
<feature type="transmembrane region" description="Helical" evidence="5">
    <location>
        <begin position="44"/>
        <end position="68"/>
    </location>
</feature>
<dbReference type="Pfam" id="PF00854">
    <property type="entry name" value="PTR2"/>
    <property type="match status" value="1"/>
</dbReference>
<evidence type="ECO:0000256" key="5">
    <source>
        <dbReference type="SAM" id="Phobius"/>
    </source>
</evidence>
<feature type="transmembrane region" description="Helical" evidence="5">
    <location>
        <begin position="146"/>
        <end position="166"/>
    </location>
</feature>
<evidence type="ECO:0000313" key="7">
    <source>
        <dbReference type="Proteomes" id="UP001211064"/>
    </source>
</evidence>
<evidence type="ECO:0000256" key="2">
    <source>
        <dbReference type="ARBA" id="ARBA00022692"/>
    </source>
</evidence>
<dbReference type="Gene3D" id="1.20.1250.20">
    <property type="entry name" value="MFS general substrate transporter like domains"/>
    <property type="match status" value="1"/>
</dbReference>
<proteinExistence type="predicted"/>
<dbReference type="GO" id="GO:0022857">
    <property type="term" value="F:transmembrane transporter activity"/>
    <property type="evidence" value="ECO:0007669"/>
    <property type="project" value="InterPro"/>
</dbReference>
<feature type="transmembrane region" description="Helical" evidence="5">
    <location>
        <begin position="113"/>
        <end position="134"/>
    </location>
</feature>
<comment type="caution">
    <text evidence="6">The sequence shown here is derived from an EMBL/GenBank/DDBJ whole genome shotgun (WGS) entry which is preliminary data.</text>
</comment>
<evidence type="ECO:0000256" key="3">
    <source>
        <dbReference type="ARBA" id="ARBA00022989"/>
    </source>
</evidence>
<dbReference type="Proteomes" id="UP001211064">
    <property type="component" value="Unassembled WGS sequence"/>
</dbReference>
<organism evidence="6 7">
    <name type="scientific">Escherichia coli</name>
    <dbReference type="NCBI Taxonomy" id="562"/>
    <lineage>
        <taxon>Bacteria</taxon>
        <taxon>Pseudomonadati</taxon>
        <taxon>Pseudomonadota</taxon>
        <taxon>Gammaproteobacteria</taxon>
        <taxon>Enterobacterales</taxon>
        <taxon>Enterobacteriaceae</taxon>
        <taxon>Escherichia</taxon>
    </lineage>
</organism>
<evidence type="ECO:0000256" key="4">
    <source>
        <dbReference type="ARBA" id="ARBA00023136"/>
    </source>
</evidence>
<accession>A0AAW5ZHB0</accession>
<protein>
    <submittedName>
        <fullName evidence="6">Dipeptide permease DtpD</fullName>
    </submittedName>
</protein>
<evidence type="ECO:0000313" key="6">
    <source>
        <dbReference type="EMBL" id="MDA4181818.1"/>
    </source>
</evidence>
<name>A0AAW5ZHB0_ECOLX</name>
<reference evidence="6" key="1">
    <citation type="submission" date="2022-08" db="EMBL/GenBank/DDBJ databases">
        <title>Genome sequencing of human pathogens.</title>
        <authorList>
            <person name="Cao X."/>
        </authorList>
    </citation>
    <scope>NUCLEOTIDE SEQUENCE</scope>
    <source>
        <strain evidence="6">EC16126</strain>
    </source>
</reference>
<feature type="non-terminal residue" evidence="6">
    <location>
        <position position="1"/>
    </location>
</feature>
<evidence type="ECO:0000256" key="1">
    <source>
        <dbReference type="ARBA" id="ARBA00004141"/>
    </source>
</evidence>
<feature type="non-terminal residue" evidence="6">
    <location>
        <position position="207"/>
    </location>
</feature>
<sequence>KELGLIVTLTFFSMLFWAFAQQGGSSISLYIDRFVNRDMFGYTVPTAMFQSINAFAVMLCGVFLAWVVKESVAGNRTVRIWGKFALGLGLMSAGFCILTLSARWSAMYGHSSLPLMVLGLAVMGFAELFIDPVAMSQITRIEIPGVTGVLTGIYMLLSGAIANYLAGVIADQTSQASFDTSGAINYSINAYIEVFDQITWGALACVG</sequence>